<feature type="domain" description="HTH araC/xylS-type" evidence="4">
    <location>
        <begin position="214"/>
        <end position="312"/>
    </location>
</feature>
<reference evidence="5 6" key="1">
    <citation type="journal article" date="2015" name="Int. J. Syst. Evol. Microbiol.">
        <title>Aestuariivita atlantica sp. nov., isolated from deep sea sediment of the Atlantic Ocean.</title>
        <authorList>
            <person name="Li G."/>
            <person name="Lai Q."/>
            <person name="Du Y."/>
            <person name="Liu X."/>
            <person name="Sun F."/>
            <person name="Shao Z."/>
        </authorList>
    </citation>
    <scope>NUCLEOTIDE SEQUENCE [LARGE SCALE GENOMIC DNA]</scope>
    <source>
        <strain evidence="5 6">22II-S11-z3</strain>
    </source>
</reference>
<keyword evidence="6" id="KW-1185">Reference proteome</keyword>
<dbReference type="InterPro" id="IPR052158">
    <property type="entry name" value="INH-QAR"/>
</dbReference>
<dbReference type="AlphaFoldDB" id="A0A0L1JUT2"/>
<dbReference type="Pfam" id="PF12833">
    <property type="entry name" value="HTH_18"/>
    <property type="match status" value="1"/>
</dbReference>
<dbReference type="Gene3D" id="3.40.50.880">
    <property type="match status" value="1"/>
</dbReference>
<evidence type="ECO:0000313" key="6">
    <source>
        <dbReference type="Proteomes" id="UP000036938"/>
    </source>
</evidence>
<dbReference type="GO" id="GO:0003700">
    <property type="term" value="F:DNA-binding transcription factor activity"/>
    <property type="evidence" value="ECO:0007669"/>
    <property type="project" value="InterPro"/>
</dbReference>
<evidence type="ECO:0000256" key="1">
    <source>
        <dbReference type="ARBA" id="ARBA00023015"/>
    </source>
</evidence>
<dbReference type="OrthoDB" id="9793400at2"/>
<keyword evidence="3" id="KW-0804">Transcription</keyword>
<dbReference type="PROSITE" id="PS01124">
    <property type="entry name" value="HTH_ARAC_FAMILY_2"/>
    <property type="match status" value="1"/>
</dbReference>
<dbReference type="Proteomes" id="UP000036938">
    <property type="component" value="Unassembled WGS sequence"/>
</dbReference>
<dbReference type="SUPFAM" id="SSF46689">
    <property type="entry name" value="Homeodomain-like"/>
    <property type="match status" value="1"/>
</dbReference>
<gene>
    <name evidence="5" type="ORF">ATO11_02745</name>
</gene>
<dbReference type="InterPro" id="IPR002818">
    <property type="entry name" value="DJ-1/PfpI"/>
</dbReference>
<protein>
    <submittedName>
        <fullName evidence="5">AraC family transcriptional regulator</fullName>
    </submittedName>
</protein>
<evidence type="ECO:0000313" key="5">
    <source>
        <dbReference type="EMBL" id="KNG95526.1"/>
    </source>
</evidence>
<dbReference type="CDD" id="cd03136">
    <property type="entry name" value="GATase1_AraC_ArgR_like"/>
    <property type="match status" value="1"/>
</dbReference>
<dbReference type="STRING" id="1317121.ATO11_02745"/>
<proteinExistence type="predicted"/>
<dbReference type="PANTHER" id="PTHR43130">
    <property type="entry name" value="ARAC-FAMILY TRANSCRIPTIONAL REGULATOR"/>
    <property type="match status" value="1"/>
</dbReference>
<dbReference type="InterPro" id="IPR018062">
    <property type="entry name" value="HTH_AraC-typ_CS"/>
</dbReference>
<keyword evidence="2" id="KW-0238">DNA-binding</keyword>
<keyword evidence="1" id="KW-0805">Transcription regulation</keyword>
<organism evidence="5 6">
    <name type="scientific">Pseudaestuariivita atlantica</name>
    <dbReference type="NCBI Taxonomy" id="1317121"/>
    <lineage>
        <taxon>Bacteria</taxon>
        <taxon>Pseudomonadati</taxon>
        <taxon>Pseudomonadota</taxon>
        <taxon>Alphaproteobacteria</taxon>
        <taxon>Rhodobacterales</taxon>
        <taxon>Paracoccaceae</taxon>
        <taxon>Pseudaestuariivita</taxon>
    </lineage>
</organism>
<dbReference type="SMART" id="SM00342">
    <property type="entry name" value="HTH_ARAC"/>
    <property type="match status" value="1"/>
</dbReference>
<dbReference type="PROSITE" id="PS00041">
    <property type="entry name" value="HTH_ARAC_FAMILY_1"/>
    <property type="match status" value="1"/>
</dbReference>
<dbReference type="Pfam" id="PF01965">
    <property type="entry name" value="DJ-1_PfpI"/>
    <property type="match status" value="1"/>
</dbReference>
<sequence length="321" mass="35190">MQEWTKPADEATSVAFVLFDRFSNLCLANCLEPLRAANTLAGRDVFAWRFYSPDGAAVRSSSELPVLPDAALADMPRVDLMVVLASYDHLRHDTPQTRRLLNAAARRAKVVVGHDAGPWLLAAAGVLAGHTATLHRDLIDPFAERFLDVTVLDDPVVRDRARLTSAGAMAAYDLTLDLVRDVCGAALTLDIEALFLSDAAPRGRQREPRDPVLARMLAEMRRTLGAPIPVADLAARLGLRTRTLDRRCRAGLGASPGQVYRHLRLSAGVQMITTTRLPLSEIALRCGYETPTAFTRAIRARFGATPRALRARPEMAQRPRN</sequence>
<dbReference type="InterPro" id="IPR029062">
    <property type="entry name" value="Class_I_gatase-like"/>
</dbReference>
<evidence type="ECO:0000256" key="3">
    <source>
        <dbReference type="ARBA" id="ARBA00023163"/>
    </source>
</evidence>
<dbReference type="Gene3D" id="1.10.10.60">
    <property type="entry name" value="Homeodomain-like"/>
    <property type="match status" value="1"/>
</dbReference>
<dbReference type="EMBL" id="AQQZ01000001">
    <property type="protein sequence ID" value="KNG95526.1"/>
    <property type="molecule type" value="Genomic_DNA"/>
</dbReference>
<dbReference type="GO" id="GO:0043565">
    <property type="term" value="F:sequence-specific DNA binding"/>
    <property type="evidence" value="ECO:0007669"/>
    <property type="project" value="InterPro"/>
</dbReference>
<dbReference type="SUPFAM" id="SSF52317">
    <property type="entry name" value="Class I glutamine amidotransferase-like"/>
    <property type="match status" value="1"/>
</dbReference>
<evidence type="ECO:0000259" key="4">
    <source>
        <dbReference type="PROSITE" id="PS01124"/>
    </source>
</evidence>
<accession>A0A0L1JUT2</accession>
<comment type="caution">
    <text evidence="5">The sequence shown here is derived from an EMBL/GenBank/DDBJ whole genome shotgun (WGS) entry which is preliminary data.</text>
</comment>
<name>A0A0L1JUT2_9RHOB</name>
<dbReference type="PATRIC" id="fig|1317121.7.peg.556"/>
<dbReference type="InterPro" id="IPR009057">
    <property type="entry name" value="Homeodomain-like_sf"/>
</dbReference>
<evidence type="ECO:0000256" key="2">
    <source>
        <dbReference type="ARBA" id="ARBA00023125"/>
    </source>
</evidence>
<dbReference type="PANTHER" id="PTHR43130:SF3">
    <property type="entry name" value="HTH-TYPE TRANSCRIPTIONAL REGULATOR RV1931C"/>
    <property type="match status" value="1"/>
</dbReference>
<dbReference type="InterPro" id="IPR018060">
    <property type="entry name" value="HTH_AraC"/>
</dbReference>
<dbReference type="RefSeq" id="WP_050529261.1">
    <property type="nucleotide sequence ID" value="NZ_AQQZ01000001.1"/>
</dbReference>